<comment type="caution">
    <text evidence="9">The sequence shown here is derived from an EMBL/GenBank/DDBJ whole genome shotgun (WGS) entry which is preliminary data.</text>
</comment>
<feature type="transmembrane region" description="Helical" evidence="7">
    <location>
        <begin position="283"/>
        <end position="303"/>
    </location>
</feature>
<sequence length="409" mass="44815">MSKVRVFLQSYHPIVHSLIFGTVIARAADSMSLPFLAIYLSRQTDLSPVMIGITIGLGPVAGTIGGFIGGTLSDRFGRKKVMLSALYTWGLVFLGFAFANSSWMFMMLAMVNGLCRSFFEPVSQALMADLTEPERRLRVFSMRYTAINVGVSVGPLLGAVLGLTAGWLPFFVTGTIYLVYAATLHTLLNRFGIREIEGQQKEPVTFLSAWSVLAQDVAFRYFIVGGIFTSLAYAQMTVTLSQYVEQSFTDGVKLFAWLMSVNAIAVIVFQMPLAKWAEKRTPLIAIAVGNCLYALGDVGFAYSNGWSTMIASMVIFTLGEILTFPAGSVFIDRLAPEGMRGTYFGAKTFTNVGHFLGPWVGGILLVAYGGSAMFMIFAAVILFSTVFYWAGQRRHEIRTGKTMHMAKSL</sequence>
<evidence type="ECO:0000313" key="9">
    <source>
        <dbReference type="EMBL" id="MFC4766833.1"/>
    </source>
</evidence>
<dbReference type="PROSITE" id="PS00216">
    <property type="entry name" value="SUGAR_TRANSPORT_1"/>
    <property type="match status" value="1"/>
</dbReference>
<feature type="transmembrane region" description="Helical" evidence="7">
    <location>
        <begin position="167"/>
        <end position="188"/>
    </location>
</feature>
<evidence type="ECO:0000256" key="5">
    <source>
        <dbReference type="ARBA" id="ARBA00022989"/>
    </source>
</evidence>
<feature type="domain" description="Major facilitator superfamily (MFS) profile" evidence="8">
    <location>
        <begin position="1"/>
        <end position="396"/>
    </location>
</feature>
<proteinExistence type="predicted"/>
<accession>A0ABV9PYY1</accession>
<evidence type="ECO:0000256" key="7">
    <source>
        <dbReference type="SAM" id="Phobius"/>
    </source>
</evidence>
<feature type="transmembrane region" description="Helical" evidence="7">
    <location>
        <begin position="254"/>
        <end position="271"/>
    </location>
</feature>
<feature type="transmembrane region" description="Helical" evidence="7">
    <location>
        <begin position="343"/>
        <end position="366"/>
    </location>
</feature>
<dbReference type="InterPro" id="IPR011701">
    <property type="entry name" value="MFS"/>
</dbReference>
<name>A0ABV9PYY1_9BACL</name>
<dbReference type="PANTHER" id="PTHR43414:SF1">
    <property type="entry name" value="PEPTIDE PERMEASE"/>
    <property type="match status" value="1"/>
</dbReference>
<feature type="transmembrane region" description="Helical" evidence="7">
    <location>
        <begin position="81"/>
        <end position="97"/>
    </location>
</feature>
<gene>
    <name evidence="9" type="ORF">ACFO8Q_05555</name>
</gene>
<evidence type="ECO:0000256" key="2">
    <source>
        <dbReference type="ARBA" id="ARBA00022448"/>
    </source>
</evidence>
<feature type="transmembrane region" description="Helical" evidence="7">
    <location>
        <begin position="309"/>
        <end position="331"/>
    </location>
</feature>
<dbReference type="InterPro" id="IPR020846">
    <property type="entry name" value="MFS_dom"/>
</dbReference>
<evidence type="ECO:0000256" key="3">
    <source>
        <dbReference type="ARBA" id="ARBA00022475"/>
    </source>
</evidence>
<feature type="transmembrane region" description="Helical" evidence="7">
    <location>
        <begin position="372"/>
        <end position="391"/>
    </location>
</feature>
<reference evidence="10" key="1">
    <citation type="journal article" date="2019" name="Int. J. Syst. Evol. Microbiol.">
        <title>The Global Catalogue of Microorganisms (GCM) 10K type strain sequencing project: providing services to taxonomists for standard genome sequencing and annotation.</title>
        <authorList>
            <consortium name="The Broad Institute Genomics Platform"/>
            <consortium name="The Broad Institute Genome Sequencing Center for Infectious Disease"/>
            <person name="Wu L."/>
            <person name="Ma J."/>
        </authorList>
    </citation>
    <scope>NUCLEOTIDE SEQUENCE [LARGE SCALE GENOMIC DNA]</scope>
    <source>
        <strain evidence="10">WYCCWR 12678</strain>
    </source>
</reference>
<keyword evidence="2" id="KW-0813">Transport</keyword>
<comment type="subcellular location">
    <subcellularLocation>
        <location evidence="1">Cell membrane</location>
        <topology evidence="1">Multi-pass membrane protein</topology>
    </subcellularLocation>
</comment>
<dbReference type="InterPro" id="IPR036259">
    <property type="entry name" value="MFS_trans_sf"/>
</dbReference>
<protein>
    <submittedName>
        <fullName evidence="9">MDR family MFS transporter</fullName>
    </submittedName>
</protein>
<dbReference type="EMBL" id="JBHSHC010000033">
    <property type="protein sequence ID" value="MFC4766833.1"/>
    <property type="molecule type" value="Genomic_DNA"/>
</dbReference>
<feature type="transmembrane region" description="Helical" evidence="7">
    <location>
        <begin position="209"/>
        <end position="234"/>
    </location>
</feature>
<dbReference type="InterPro" id="IPR005829">
    <property type="entry name" value="Sugar_transporter_CS"/>
</dbReference>
<evidence type="ECO:0000313" key="10">
    <source>
        <dbReference type="Proteomes" id="UP001596002"/>
    </source>
</evidence>
<feature type="transmembrane region" description="Helical" evidence="7">
    <location>
        <begin position="48"/>
        <end position="69"/>
    </location>
</feature>
<keyword evidence="5 7" id="KW-1133">Transmembrane helix</keyword>
<dbReference type="PANTHER" id="PTHR43414">
    <property type="entry name" value="MULTIDRUG RESISTANCE PROTEIN MDTG"/>
    <property type="match status" value="1"/>
</dbReference>
<dbReference type="PROSITE" id="PS50850">
    <property type="entry name" value="MFS"/>
    <property type="match status" value="1"/>
</dbReference>
<organism evidence="9 10">
    <name type="scientific">Effusibacillus consociatus</name>
    <dbReference type="NCBI Taxonomy" id="1117041"/>
    <lineage>
        <taxon>Bacteria</taxon>
        <taxon>Bacillati</taxon>
        <taxon>Bacillota</taxon>
        <taxon>Bacilli</taxon>
        <taxon>Bacillales</taxon>
        <taxon>Alicyclobacillaceae</taxon>
        <taxon>Effusibacillus</taxon>
    </lineage>
</organism>
<keyword evidence="4 7" id="KW-0812">Transmembrane</keyword>
<keyword evidence="10" id="KW-1185">Reference proteome</keyword>
<dbReference type="Gene3D" id="1.20.1250.20">
    <property type="entry name" value="MFS general substrate transporter like domains"/>
    <property type="match status" value="1"/>
</dbReference>
<dbReference type="CDD" id="cd17329">
    <property type="entry name" value="MFS_MdtH_MDR_like"/>
    <property type="match status" value="1"/>
</dbReference>
<dbReference type="Pfam" id="PF07690">
    <property type="entry name" value="MFS_1"/>
    <property type="match status" value="1"/>
</dbReference>
<feature type="transmembrane region" description="Helical" evidence="7">
    <location>
        <begin position="7"/>
        <end position="28"/>
    </location>
</feature>
<dbReference type="RefSeq" id="WP_380024727.1">
    <property type="nucleotide sequence ID" value="NZ_JBHSHC010000033.1"/>
</dbReference>
<keyword evidence="6 7" id="KW-0472">Membrane</keyword>
<evidence type="ECO:0000256" key="6">
    <source>
        <dbReference type="ARBA" id="ARBA00023136"/>
    </source>
</evidence>
<evidence type="ECO:0000256" key="4">
    <source>
        <dbReference type="ARBA" id="ARBA00022692"/>
    </source>
</evidence>
<dbReference type="SUPFAM" id="SSF103473">
    <property type="entry name" value="MFS general substrate transporter"/>
    <property type="match status" value="1"/>
</dbReference>
<evidence type="ECO:0000256" key="1">
    <source>
        <dbReference type="ARBA" id="ARBA00004651"/>
    </source>
</evidence>
<dbReference type="Proteomes" id="UP001596002">
    <property type="component" value="Unassembled WGS sequence"/>
</dbReference>
<keyword evidence="3" id="KW-1003">Cell membrane</keyword>
<evidence type="ECO:0000259" key="8">
    <source>
        <dbReference type="PROSITE" id="PS50850"/>
    </source>
</evidence>